<accession>A0A6A1VJT5</accession>
<dbReference type="PANTHER" id="PTHR23032">
    <property type="entry name" value="BRO1 DOMAIN-CONTAINING PROTEIN BROX"/>
    <property type="match status" value="1"/>
</dbReference>
<keyword evidence="2" id="KW-1185">Reference proteome</keyword>
<protein>
    <recommendedName>
        <fullName evidence="3">BRO1 domain-containing protein</fullName>
    </recommendedName>
</protein>
<dbReference type="AlphaFoldDB" id="A0A6A1VJT5"/>
<dbReference type="EMBL" id="RXIC02000023">
    <property type="protein sequence ID" value="KAB1213192.1"/>
    <property type="molecule type" value="Genomic_DNA"/>
</dbReference>
<dbReference type="Gene3D" id="1.25.40.280">
    <property type="entry name" value="alix/aip1 like domains"/>
    <property type="match status" value="1"/>
</dbReference>
<evidence type="ECO:0000313" key="1">
    <source>
        <dbReference type="EMBL" id="KAB1213192.1"/>
    </source>
</evidence>
<organism evidence="1 2">
    <name type="scientific">Morella rubra</name>
    <name type="common">Chinese bayberry</name>
    <dbReference type="NCBI Taxonomy" id="262757"/>
    <lineage>
        <taxon>Eukaryota</taxon>
        <taxon>Viridiplantae</taxon>
        <taxon>Streptophyta</taxon>
        <taxon>Embryophyta</taxon>
        <taxon>Tracheophyta</taxon>
        <taxon>Spermatophyta</taxon>
        <taxon>Magnoliopsida</taxon>
        <taxon>eudicotyledons</taxon>
        <taxon>Gunneridae</taxon>
        <taxon>Pentapetalae</taxon>
        <taxon>rosids</taxon>
        <taxon>fabids</taxon>
        <taxon>Fagales</taxon>
        <taxon>Myricaceae</taxon>
        <taxon>Morella</taxon>
    </lineage>
</organism>
<name>A0A6A1VJT5_9ROSI</name>
<evidence type="ECO:0000313" key="2">
    <source>
        <dbReference type="Proteomes" id="UP000516437"/>
    </source>
</evidence>
<proteinExistence type="predicted"/>
<dbReference type="InterPro" id="IPR038898">
    <property type="entry name" value="BROX"/>
</dbReference>
<dbReference type="OrthoDB" id="1909455at2759"/>
<dbReference type="Proteomes" id="UP000516437">
    <property type="component" value="Chromosome 5"/>
</dbReference>
<dbReference type="InterPro" id="IPR038499">
    <property type="entry name" value="BRO1_sf"/>
</dbReference>
<gene>
    <name evidence="1" type="ORF">CJ030_MR5G024778</name>
</gene>
<reference evidence="1 2" key="1">
    <citation type="journal article" date="2019" name="Plant Biotechnol. J.">
        <title>The red bayberry genome and genetic basis of sex determination.</title>
        <authorList>
            <person name="Jia H.M."/>
            <person name="Jia H.J."/>
            <person name="Cai Q.L."/>
            <person name="Wang Y."/>
            <person name="Zhao H.B."/>
            <person name="Yang W.F."/>
            <person name="Wang G.Y."/>
            <person name="Li Y.H."/>
            <person name="Zhan D.L."/>
            <person name="Shen Y.T."/>
            <person name="Niu Q.F."/>
            <person name="Chang L."/>
            <person name="Qiu J."/>
            <person name="Zhao L."/>
            <person name="Xie H.B."/>
            <person name="Fu W.Y."/>
            <person name="Jin J."/>
            <person name="Li X.W."/>
            <person name="Jiao Y."/>
            <person name="Zhou C.C."/>
            <person name="Tu T."/>
            <person name="Chai C.Y."/>
            <person name="Gao J.L."/>
            <person name="Fan L.J."/>
            <person name="van de Weg E."/>
            <person name="Wang J.Y."/>
            <person name="Gao Z.S."/>
        </authorList>
    </citation>
    <scope>NUCLEOTIDE SEQUENCE [LARGE SCALE GENOMIC DNA]</scope>
    <source>
        <tissue evidence="1">Leaves</tissue>
    </source>
</reference>
<sequence>MAFSLSNHSLLTPRLAACFSSPKPSKNLALWQPIHHHRLCKPFLGFLSLTNSSPINVNDKSRRSFKSYLSAQDSAPTILNASLSTLLERCLGIFLLMNLAAAYYYHGLILDEGNTEKSHGMAVAALQAADEYFKESKKACEAFNACAPLSRNPPLWGTMKYLSEKIPKDTSSKVRINRDLYSHERIVETAPTLPDFALALKPDEYQLPPVDPSWNENS</sequence>
<evidence type="ECO:0008006" key="3">
    <source>
        <dbReference type="Google" id="ProtNLM"/>
    </source>
</evidence>
<dbReference type="PANTHER" id="PTHR23032:SF13">
    <property type="entry name" value="BRO1 DOMAIN-CONTAINING PROTEIN BROX"/>
    <property type="match status" value="1"/>
</dbReference>
<comment type="caution">
    <text evidence="1">The sequence shown here is derived from an EMBL/GenBank/DDBJ whole genome shotgun (WGS) entry which is preliminary data.</text>
</comment>